<keyword evidence="3" id="KW-0238">DNA-binding</keyword>
<gene>
    <name evidence="5" type="ORF">G3M99_07290</name>
</gene>
<protein>
    <submittedName>
        <fullName evidence="5">Sigma-70 family RNA polymerase sigma factor</fullName>
    </submittedName>
</protein>
<evidence type="ECO:0000256" key="2">
    <source>
        <dbReference type="ARBA" id="ARBA00023082"/>
    </source>
</evidence>
<keyword evidence="6" id="KW-1185">Reference proteome</keyword>
<evidence type="ECO:0000256" key="4">
    <source>
        <dbReference type="ARBA" id="ARBA00023163"/>
    </source>
</evidence>
<accession>A0A6M0H480</accession>
<dbReference type="SUPFAM" id="SSF88659">
    <property type="entry name" value="Sigma3 and sigma4 domains of RNA polymerase sigma factors"/>
    <property type="match status" value="1"/>
</dbReference>
<dbReference type="InterPro" id="IPR013324">
    <property type="entry name" value="RNA_pol_sigma_r3/r4-like"/>
</dbReference>
<dbReference type="RefSeq" id="WP_061996055.1">
    <property type="nucleotide sequence ID" value="NZ_JAAGPU010000011.1"/>
</dbReference>
<dbReference type="GO" id="GO:0003677">
    <property type="term" value="F:DNA binding"/>
    <property type="evidence" value="ECO:0007669"/>
    <property type="project" value="UniProtKB-KW"/>
</dbReference>
<dbReference type="SUPFAM" id="SSF88946">
    <property type="entry name" value="Sigma2 domain of RNA polymerase sigma factors"/>
    <property type="match status" value="1"/>
</dbReference>
<dbReference type="EMBL" id="JAAGPU010000011">
    <property type="protein sequence ID" value="NEU04671.1"/>
    <property type="molecule type" value="Genomic_DNA"/>
</dbReference>
<comment type="caution">
    <text evidence="5">The sequence shown here is derived from an EMBL/GenBank/DDBJ whole genome shotgun (WGS) entry which is preliminary data.</text>
</comment>
<evidence type="ECO:0000256" key="3">
    <source>
        <dbReference type="ARBA" id="ARBA00023125"/>
    </source>
</evidence>
<dbReference type="AlphaFoldDB" id="A0A6M0H480"/>
<dbReference type="GO" id="GO:0006352">
    <property type="term" value="P:DNA-templated transcription initiation"/>
    <property type="evidence" value="ECO:0007669"/>
    <property type="project" value="InterPro"/>
</dbReference>
<dbReference type="PANTHER" id="PTHR30385">
    <property type="entry name" value="SIGMA FACTOR F FLAGELLAR"/>
    <property type="match status" value="1"/>
</dbReference>
<sequence>MTKNDKDLLTKEVFREAANENNGSSNYHKSIDMLKNKELLDKLLESAQQGDEKAKETLILGFKPYIITLAKGVFIRGYEIEDLIMVGYESVLKCIEFFTPCQGAFLNYTMRAIKLNFNALIKKEAENNSVSSLSSPIGEGVTLVDTVIDSFDLEENFLNKCRGKQLVDLINDLPKDDRDLIYYCYVTEQATIKDLAKIKGVNYRTLLRRKDRIFRRLSHLLM</sequence>
<name>A0A6M0H480_9CLOT</name>
<keyword evidence="4" id="KW-0804">Transcription</keyword>
<dbReference type="Gene3D" id="1.20.120.1810">
    <property type="match status" value="1"/>
</dbReference>
<dbReference type="Proteomes" id="UP000481872">
    <property type="component" value="Unassembled WGS sequence"/>
</dbReference>
<keyword evidence="1" id="KW-0805">Transcription regulation</keyword>
<evidence type="ECO:0000256" key="1">
    <source>
        <dbReference type="ARBA" id="ARBA00023015"/>
    </source>
</evidence>
<dbReference type="PANTHER" id="PTHR30385:SF4">
    <property type="entry name" value="RNA POLYMERASE SIGMA-E FACTOR"/>
    <property type="match status" value="1"/>
</dbReference>
<dbReference type="InterPro" id="IPR013325">
    <property type="entry name" value="RNA_pol_sigma_r2"/>
</dbReference>
<keyword evidence="2" id="KW-0731">Sigma factor</keyword>
<proteinExistence type="predicted"/>
<organism evidence="5 6">
    <name type="scientific">Clostridium senegalense</name>
    <dbReference type="NCBI Taxonomy" id="1465809"/>
    <lineage>
        <taxon>Bacteria</taxon>
        <taxon>Bacillati</taxon>
        <taxon>Bacillota</taxon>
        <taxon>Clostridia</taxon>
        <taxon>Eubacteriales</taxon>
        <taxon>Clostridiaceae</taxon>
        <taxon>Clostridium</taxon>
    </lineage>
</organism>
<evidence type="ECO:0000313" key="6">
    <source>
        <dbReference type="Proteomes" id="UP000481872"/>
    </source>
</evidence>
<dbReference type="GO" id="GO:0016987">
    <property type="term" value="F:sigma factor activity"/>
    <property type="evidence" value="ECO:0007669"/>
    <property type="project" value="UniProtKB-KW"/>
</dbReference>
<evidence type="ECO:0000313" key="5">
    <source>
        <dbReference type="EMBL" id="NEU04671.1"/>
    </source>
</evidence>
<reference evidence="5 6" key="1">
    <citation type="submission" date="2020-02" db="EMBL/GenBank/DDBJ databases">
        <title>Genome assembly of a novel Clostridium senegalense strain.</title>
        <authorList>
            <person name="Gupta T.B."/>
            <person name="Jauregui R."/>
            <person name="Maclean P."/>
            <person name="Nawarathana A."/>
            <person name="Brightwell G."/>
        </authorList>
    </citation>
    <scope>NUCLEOTIDE SEQUENCE [LARGE SCALE GENOMIC DNA]</scope>
    <source>
        <strain evidence="5 6">AGRFS4</strain>
    </source>
</reference>